<dbReference type="EMBL" id="JAESWA010000022">
    <property type="protein sequence ID" value="MBL4931952.1"/>
    <property type="molecule type" value="Genomic_DNA"/>
</dbReference>
<keyword evidence="3" id="KW-0238">DNA-binding</keyword>
<dbReference type="Pfam" id="PF03466">
    <property type="entry name" value="LysR_substrate"/>
    <property type="match status" value="1"/>
</dbReference>
<dbReference type="Proteomes" id="UP000623681">
    <property type="component" value="Unassembled WGS sequence"/>
</dbReference>
<evidence type="ECO:0000256" key="1">
    <source>
        <dbReference type="ARBA" id="ARBA00009437"/>
    </source>
</evidence>
<protein>
    <submittedName>
        <fullName evidence="6">LysR family transcriptional regulator</fullName>
    </submittedName>
</protein>
<dbReference type="GO" id="GO:0003700">
    <property type="term" value="F:DNA-binding transcription factor activity"/>
    <property type="evidence" value="ECO:0007669"/>
    <property type="project" value="InterPro"/>
</dbReference>
<dbReference type="InterPro" id="IPR005119">
    <property type="entry name" value="LysR_subst-bd"/>
</dbReference>
<dbReference type="Pfam" id="PF00126">
    <property type="entry name" value="HTH_1"/>
    <property type="match status" value="1"/>
</dbReference>
<organism evidence="6 7">
    <name type="scientific">Clostridium paridis</name>
    <dbReference type="NCBI Taxonomy" id="2803863"/>
    <lineage>
        <taxon>Bacteria</taxon>
        <taxon>Bacillati</taxon>
        <taxon>Bacillota</taxon>
        <taxon>Clostridia</taxon>
        <taxon>Eubacteriales</taxon>
        <taxon>Clostridiaceae</taxon>
        <taxon>Clostridium</taxon>
    </lineage>
</organism>
<proteinExistence type="inferred from homology"/>
<dbReference type="InterPro" id="IPR036388">
    <property type="entry name" value="WH-like_DNA-bd_sf"/>
</dbReference>
<keyword evidence="7" id="KW-1185">Reference proteome</keyword>
<dbReference type="Gene3D" id="3.40.190.290">
    <property type="match status" value="1"/>
</dbReference>
<dbReference type="SUPFAM" id="SSF53850">
    <property type="entry name" value="Periplasmic binding protein-like II"/>
    <property type="match status" value="1"/>
</dbReference>
<accession>A0A937FGQ6</accession>
<evidence type="ECO:0000256" key="3">
    <source>
        <dbReference type="ARBA" id="ARBA00023125"/>
    </source>
</evidence>
<dbReference type="RefSeq" id="WP_202767332.1">
    <property type="nucleotide sequence ID" value="NZ_JAESWA010000022.1"/>
</dbReference>
<keyword evidence="2" id="KW-0805">Transcription regulation</keyword>
<reference evidence="6" key="1">
    <citation type="submission" date="2021-01" db="EMBL/GenBank/DDBJ databases">
        <title>Genome public.</title>
        <authorList>
            <person name="Liu C."/>
            <person name="Sun Q."/>
        </authorList>
    </citation>
    <scope>NUCLEOTIDE SEQUENCE</scope>
    <source>
        <strain evidence="6">YIM B02565</strain>
    </source>
</reference>
<dbReference type="AlphaFoldDB" id="A0A937FGQ6"/>
<dbReference type="Gene3D" id="1.10.10.10">
    <property type="entry name" value="Winged helix-like DNA-binding domain superfamily/Winged helix DNA-binding domain"/>
    <property type="match status" value="1"/>
</dbReference>
<feature type="domain" description="HTH lysR-type" evidence="5">
    <location>
        <begin position="1"/>
        <end position="57"/>
    </location>
</feature>
<comment type="similarity">
    <text evidence="1">Belongs to the LysR transcriptional regulatory family.</text>
</comment>
<comment type="caution">
    <text evidence="6">The sequence shown here is derived from an EMBL/GenBank/DDBJ whole genome shotgun (WGS) entry which is preliminary data.</text>
</comment>
<evidence type="ECO:0000259" key="5">
    <source>
        <dbReference type="PROSITE" id="PS50931"/>
    </source>
</evidence>
<keyword evidence="4" id="KW-0804">Transcription</keyword>
<evidence type="ECO:0000256" key="2">
    <source>
        <dbReference type="ARBA" id="ARBA00023015"/>
    </source>
</evidence>
<evidence type="ECO:0000256" key="4">
    <source>
        <dbReference type="ARBA" id="ARBA00023163"/>
    </source>
</evidence>
<dbReference type="PANTHER" id="PTHR30126">
    <property type="entry name" value="HTH-TYPE TRANSCRIPTIONAL REGULATOR"/>
    <property type="match status" value="1"/>
</dbReference>
<evidence type="ECO:0000313" key="6">
    <source>
        <dbReference type="EMBL" id="MBL4931952.1"/>
    </source>
</evidence>
<dbReference type="InterPro" id="IPR036390">
    <property type="entry name" value="WH_DNA-bd_sf"/>
</dbReference>
<evidence type="ECO:0000313" key="7">
    <source>
        <dbReference type="Proteomes" id="UP000623681"/>
    </source>
</evidence>
<dbReference type="PROSITE" id="PS50931">
    <property type="entry name" value="HTH_LYSR"/>
    <property type="match status" value="1"/>
</dbReference>
<dbReference type="PANTHER" id="PTHR30126:SF40">
    <property type="entry name" value="HTH-TYPE TRANSCRIPTIONAL REGULATOR GLTR"/>
    <property type="match status" value="1"/>
</dbReference>
<dbReference type="SUPFAM" id="SSF46785">
    <property type="entry name" value="Winged helix' DNA-binding domain"/>
    <property type="match status" value="1"/>
</dbReference>
<gene>
    <name evidence="6" type="ORF">JK634_09055</name>
</gene>
<dbReference type="InterPro" id="IPR000847">
    <property type="entry name" value="LysR_HTH_N"/>
</dbReference>
<sequence length="302" mass="34235">MESNELRIFKTVALEGSITKAAQILGYVQSNVTARIQQLESELKTPLFYRQRGMVLTPSGEKLLVYAEQILHLLEDAEKALDDSINPSGSLAIGANHTLSSLHLPAILSEYHKAYPKVDLSLITGNTNELIYKVQHFQIDGAFVKSSSISDENIIKELAYEENLVLISSSKYNDIQEVYYKPFIMNTVGCPNRFQLEEWLKSKGIFNIRYMEFNNLDSIIEGVVEDLGASFVPESSIEEYEQLGLIKSFKIPQEYSLAKTFFIRHKDSLKTNALQKFIEIIESKTSFHSIINSDYNSLKTLT</sequence>
<name>A0A937FGQ6_9CLOT</name>
<dbReference type="GO" id="GO:0000976">
    <property type="term" value="F:transcription cis-regulatory region binding"/>
    <property type="evidence" value="ECO:0007669"/>
    <property type="project" value="TreeGrafter"/>
</dbReference>